<dbReference type="KEGG" id="ptrt:HU722_0005475"/>
<evidence type="ECO:0000313" key="4">
    <source>
        <dbReference type="Proteomes" id="UP000615613"/>
    </source>
</evidence>
<evidence type="ECO:0000256" key="1">
    <source>
        <dbReference type="SAM" id="MobiDB-lite"/>
    </source>
</evidence>
<dbReference type="EMBL" id="CP077084">
    <property type="protein sequence ID" value="QXH84921.1"/>
    <property type="molecule type" value="Genomic_DNA"/>
</dbReference>
<dbReference type="EMBL" id="JABWQF010000013">
    <property type="protein sequence ID" value="MBC3294008.1"/>
    <property type="molecule type" value="Genomic_DNA"/>
</dbReference>
<feature type="region of interest" description="Disordered" evidence="1">
    <location>
        <begin position="1"/>
        <end position="24"/>
    </location>
</feature>
<protein>
    <submittedName>
        <fullName evidence="2">Uncharacterized protein</fullName>
    </submittedName>
</protein>
<sequence length="64" mass="6838">MATKKCTFKSRSNKSKSATHNVDATDLPNIGDTIELDGDPALEVVAKNFVINGGNVDQIDFTLA</sequence>
<accession>A0A8H9YSX6</accession>
<proteinExistence type="predicted"/>
<dbReference type="Proteomes" id="UP000615613">
    <property type="component" value="Chromosome"/>
</dbReference>
<reference evidence="2" key="1">
    <citation type="journal article" date="2020" name="Microorganisms">
        <title>Reliable Identification of Environmental Pseudomonas Isolates Using the rpoD Gene.</title>
        <authorList>
            <consortium name="The Broad Institute Genome Sequencing Platform"/>
            <person name="Girard L."/>
            <person name="Lood C."/>
            <person name="Rokni-Zadeh H."/>
            <person name="van Noort V."/>
            <person name="Lavigne R."/>
            <person name="De Mot R."/>
        </authorList>
    </citation>
    <scope>NUCLEOTIDE SEQUENCE [LARGE SCALE GENOMIC DNA]</scope>
    <source>
        <strain evidence="2">SWRI145</strain>
    </source>
</reference>
<dbReference type="AlphaFoldDB" id="A0A8H9YSX6"/>
<evidence type="ECO:0000313" key="2">
    <source>
        <dbReference type="EMBL" id="MBC3294008.1"/>
    </source>
</evidence>
<keyword evidence="4" id="KW-1185">Reference proteome</keyword>
<gene>
    <name evidence="3" type="ORF">HU722_0005475</name>
    <name evidence="2" type="ORF">HU722_21025</name>
</gene>
<evidence type="ECO:0000313" key="3">
    <source>
        <dbReference type="EMBL" id="QXH84921.1"/>
    </source>
</evidence>
<reference evidence="3" key="2">
    <citation type="submission" date="2021-06" db="EMBL/GenBank/DDBJ databases">
        <title>Updating the genus Pseudomonas: Description of 43 new species and partition of the Pseudomonas putida group.</title>
        <authorList>
            <person name="Girard L."/>
            <person name="Lood C."/>
            <person name="Vandamme P."/>
            <person name="Rokni-Zadeh H."/>
            <person name="van Noort V."/>
            <person name="Hofte M."/>
            <person name="Lavigne R."/>
            <person name="De Mot R."/>
        </authorList>
    </citation>
    <scope>NUCLEOTIDE SEQUENCE</scope>
    <source>
        <strain evidence="3">SWRI145</strain>
    </source>
</reference>
<organism evidence="2">
    <name type="scientific">Pseudomonas tritici</name>
    <dbReference type="NCBI Taxonomy" id="2745518"/>
    <lineage>
        <taxon>Bacteria</taxon>
        <taxon>Pseudomonadati</taxon>
        <taxon>Pseudomonadota</taxon>
        <taxon>Gammaproteobacteria</taxon>
        <taxon>Pseudomonadales</taxon>
        <taxon>Pseudomonadaceae</taxon>
        <taxon>Pseudomonas</taxon>
    </lineage>
</organism>
<dbReference type="RefSeq" id="WP_065875113.1">
    <property type="nucleotide sequence ID" value="NZ_CP077084.1"/>
</dbReference>
<name>A0A8H9YSX6_9PSED</name>
<feature type="compositionally biased region" description="Basic residues" evidence="1">
    <location>
        <begin position="1"/>
        <end position="14"/>
    </location>
</feature>